<evidence type="ECO:0000256" key="1">
    <source>
        <dbReference type="ARBA" id="ARBA00023002"/>
    </source>
</evidence>
<dbReference type="Pfam" id="PF02826">
    <property type="entry name" value="2-Hacid_dh_C"/>
    <property type="match status" value="1"/>
</dbReference>
<dbReference type="EMBL" id="CP117880">
    <property type="protein sequence ID" value="WDF69956.1"/>
    <property type="molecule type" value="Genomic_DNA"/>
</dbReference>
<dbReference type="PANTHER" id="PTHR10996:SF283">
    <property type="entry name" value="GLYOXYLATE_HYDROXYPYRUVATE REDUCTASE B"/>
    <property type="match status" value="1"/>
</dbReference>
<name>A0ABY7WNG4_9SPHI</name>
<dbReference type="PANTHER" id="PTHR10996">
    <property type="entry name" value="2-HYDROXYACID DEHYDROGENASE-RELATED"/>
    <property type="match status" value="1"/>
</dbReference>
<accession>A0ABY7WNG4</accession>
<dbReference type="Proteomes" id="UP001221558">
    <property type="component" value="Chromosome"/>
</dbReference>
<protein>
    <submittedName>
        <fullName evidence="5">D-glycerate dehydrogenase</fullName>
    </submittedName>
</protein>
<evidence type="ECO:0000313" key="5">
    <source>
        <dbReference type="EMBL" id="WDF69956.1"/>
    </source>
</evidence>
<evidence type="ECO:0000259" key="3">
    <source>
        <dbReference type="Pfam" id="PF00389"/>
    </source>
</evidence>
<organism evidence="5 6">
    <name type="scientific">Sphingobacterium oryzagri</name>
    <dbReference type="NCBI Taxonomy" id="3025669"/>
    <lineage>
        <taxon>Bacteria</taxon>
        <taxon>Pseudomonadati</taxon>
        <taxon>Bacteroidota</taxon>
        <taxon>Sphingobacteriia</taxon>
        <taxon>Sphingobacteriales</taxon>
        <taxon>Sphingobacteriaceae</taxon>
        <taxon>Sphingobacterium</taxon>
    </lineage>
</organism>
<feature type="domain" description="D-isomer specific 2-hydroxyacid dehydrogenase NAD-binding" evidence="4">
    <location>
        <begin position="109"/>
        <end position="287"/>
    </location>
</feature>
<proteinExistence type="inferred from homology"/>
<dbReference type="Pfam" id="PF00389">
    <property type="entry name" value="2-Hacid_dh"/>
    <property type="match status" value="1"/>
</dbReference>
<dbReference type="InterPro" id="IPR029752">
    <property type="entry name" value="D-isomer_DH_CS1"/>
</dbReference>
<reference evidence="5 6" key="1">
    <citation type="submission" date="2023-02" db="EMBL/GenBank/DDBJ databases">
        <title>Genome sequence of Sphingobacterium sp. KACC 22765.</title>
        <authorList>
            <person name="Kim S."/>
            <person name="Heo J."/>
            <person name="Kwon S.-W."/>
        </authorList>
    </citation>
    <scope>NUCLEOTIDE SEQUENCE [LARGE SCALE GENOMIC DNA]</scope>
    <source>
        <strain evidence="5 6">KACC 22765</strain>
    </source>
</reference>
<dbReference type="RefSeq" id="WP_274268664.1">
    <property type="nucleotide sequence ID" value="NZ_CP117880.1"/>
</dbReference>
<dbReference type="InterPro" id="IPR006140">
    <property type="entry name" value="D-isomer_DH_NAD-bd"/>
</dbReference>
<evidence type="ECO:0000259" key="4">
    <source>
        <dbReference type="Pfam" id="PF02826"/>
    </source>
</evidence>
<dbReference type="SUPFAM" id="SSF52283">
    <property type="entry name" value="Formate/glycerate dehydrogenase catalytic domain-like"/>
    <property type="match status" value="1"/>
</dbReference>
<keyword evidence="6" id="KW-1185">Reference proteome</keyword>
<gene>
    <name evidence="5" type="ORF">PQ465_06155</name>
</gene>
<dbReference type="PROSITE" id="PS00065">
    <property type="entry name" value="D_2_HYDROXYACID_DH_1"/>
    <property type="match status" value="1"/>
</dbReference>
<evidence type="ECO:0000313" key="6">
    <source>
        <dbReference type="Proteomes" id="UP001221558"/>
    </source>
</evidence>
<comment type="similarity">
    <text evidence="2">Belongs to the D-isomer specific 2-hydroxyacid dehydrogenase family.</text>
</comment>
<dbReference type="InterPro" id="IPR036291">
    <property type="entry name" value="NAD(P)-bd_dom_sf"/>
</dbReference>
<dbReference type="Gene3D" id="3.40.50.720">
    <property type="entry name" value="NAD(P)-binding Rossmann-like Domain"/>
    <property type="match status" value="2"/>
</dbReference>
<keyword evidence="1 2" id="KW-0560">Oxidoreductase</keyword>
<evidence type="ECO:0000256" key="2">
    <source>
        <dbReference type="RuleBase" id="RU003719"/>
    </source>
</evidence>
<dbReference type="CDD" id="cd05301">
    <property type="entry name" value="GDH"/>
    <property type="match status" value="1"/>
</dbReference>
<dbReference type="InterPro" id="IPR050223">
    <property type="entry name" value="D-isomer_2-hydroxyacid_DH"/>
</dbReference>
<dbReference type="SUPFAM" id="SSF51735">
    <property type="entry name" value="NAD(P)-binding Rossmann-fold domains"/>
    <property type="match status" value="1"/>
</dbReference>
<dbReference type="InterPro" id="IPR006139">
    <property type="entry name" value="D-isomer_2_OHA_DH_cat_dom"/>
</dbReference>
<feature type="domain" description="D-isomer specific 2-hydroxyacid dehydrogenase catalytic" evidence="3">
    <location>
        <begin position="3"/>
        <end position="319"/>
    </location>
</feature>
<sequence>MKVYISKKIPEPGIENLRKAGFEISINDKGSSLSKEELTAACQEVDFLMNIGQAKLDASFFKQCSHLKGIALASVGYDHVDLAAANAAGIPISNTPHVLDEATADVAFLLMLSVSRLAFFRANQVIRGEWKDFEFTKDLGTTLQGKTLGIFGLGRIGLALARKAQAAYSMKIIYHNRHRNTEAERLVDATYVNFDDLLTQSDVISVHSNLSPETEHRFNAETFKRMKKSAIFINTARGKIHHERDLTAALSAGEIWGAGLDVTDPEPMTADNPLLTMSNVCVLPHIGSATLETRTEMVLLASNNLIAVKNGLKMPQIVNKEVYA</sequence>